<dbReference type="EMBL" id="JABXBU010002072">
    <property type="protein sequence ID" value="KAF8778538.1"/>
    <property type="molecule type" value="Genomic_DNA"/>
</dbReference>
<evidence type="ECO:0000313" key="1">
    <source>
        <dbReference type="EMBL" id="KAF8778538.1"/>
    </source>
</evidence>
<dbReference type="GO" id="GO:0071897">
    <property type="term" value="P:DNA biosynthetic process"/>
    <property type="evidence" value="ECO:0007669"/>
    <property type="project" value="UniProtKB-ARBA"/>
</dbReference>
<protein>
    <submittedName>
        <fullName evidence="1">Uncharacterized protein</fullName>
    </submittedName>
</protein>
<keyword evidence="2" id="KW-1185">Reference proteome</keyword>
<dbReference type="Proteomes" id="UP000807504">
    <property type="component" value="Unassembled WGS sequence"/>
</dbReference>
<proteinExistence type="predicted"/>
<dbReference type="InterPro" id="IPR043502">
    <property type="entry name" value="DNA/RNA_pol_sf"/>
</dbReference>
<reference evidence="1" key="2">
    <citation type="submission" date="2020-06" db="EMBL/GenBank/DDBJ databases">
        <authorList>
            <person name="Sheffer M."/>
        </authorList>
    </citation>
    <scope>NUCLEOTIDE SEQUENCE</scope>
</reference>
<dbReference type="AlphaFoldDB" id="A0A8T0ESW4"/>
<dbReference type="SUPFAM" id="SSF56672">
    <property type="entry name" value="DNA/RNA polymerases"/>
    <property type="match status" value="1"/>
</dbReference>
<comment type="caution">
    <text evidence="1">The sequence shown here is derived from an EMBL/GenBank/DDBJ whole genome shotgun (WGS) entry which is preliminary data.</text>
</comment>
<dbReference type="InterPro" id="IPR043128">
    <property type="entry name" value="Rev_trsase/Diguanyl_cyclase"/>
</dbReference>
<accession>A0A8T0ESW4</accession>
<reference evidence="1" key="1">
    <citation type="journal article" date="2020" name="bioRxiv">
        <title>Chromosome-level reference genome of the European wasp spider Argiope bruennichi: a resource for studies on range expansion and evolutionary adaptation.</title>
        <authorList>
            <person name="Sheffer M.M."/>
            <person name="Hoppe A."/>
            <person name="Krehenwinkel H."/>
            <person name="Uhl G."/>
            <person name="Kuss A.W."/>
            <person name="Jensen L."/>
            <person name="Jensen C."/>
            <person name="Gillespie R.G."/>
            <person name="Hoff K.J."/>
            <person name="Prost S."/>
        </authorList>
    </citation>
    <scope>NUCLEOTIDE SEQUENCE</scope>
</reference>
<sequence length="114" mass="13323">MYHCSKEKKIFQARNRGEEKHGLNEEKILEMRRFTRFSKKKRVISVLDLMSFFEDYIQNYAMVPGPVTDLTKKNKSNVILSEQVEKASFENLKELLSEISDLVTSDANLSFQVD</sequence>
<evidence type="ECO:0000313" key="2">
    <source>
        <dbReference type="Proteomes" id="UP000807504"/>
    </source>
</evidence>
<dbReference type="Gene3D" id="3.30.70.270">
    <property type="match status" value="1"/>
</dbReference>
<name>A0A8T0ESW4_ARGBR</name>
<gene>
    <name evidence="1" type="ORF">HNY73_015252</name>
</gene>
<organism evidence="1 2">
    <name type="scientific">Argiope bruennichi</name>
    <name type="common">Wasp spider</name>
    <name type="synonym">Aranea bruennichi</name>
    <dbReference type="NCBI Taxonomy" id="94029"/>
    <lineage>
        <taxon>Eukaryota</taxon>
        <taxon>Metazoa</taxon>
        <taxon>Ecdysozoa</taxon>
        <taxon>Arthropoda</taxon>
        <taxon>Chelicerata</taxon>
        <taxon>Arachnida</taxon>
        <taxon>Araneae</taxon>
        <taxon>Araneomorphae</taxon>
        <taxon>Entelegynae</taxon>
        <taxon>Araneoidea</taxon>
        <taxon>Araneidae</taxon>
        <taxon>Argiope</taxon>
    </lineage>
</organism>